<accession>A0A225DRN0</accession>
<dbReference type="InterPro" id="IPR012825">
    <property type="entry name" value="BluB"/>
</dbReference>
<evidence type="ECO:0000256" key="7">
    <source>
        <dbReference type="ARBA" id="ARBA00023027"/>
    </source>
</evidence>
<keyword evidence="6" id="KW-0560">Oxidoreductase</keyword>
<dbReference type="EMBL" id="NIDE01000006">
    <property type="protein sequence ID" value="OWK41268.1"/>
    <property type="molecule type" value="Genomic_DNA"/>
</dbReference>
<evidence type="ECO:0000256" key="2">
    <source>
        <dbReference type="ARBA" id="ARBA00022630"/>
    </source>
</evidence>
<comment type="catalytic activity">
    <reaction evidence="8">
        <text>FMNH2 + O2 = dialurate + 5,6-dimethylbenzimidazole + D-erythrose 4-phosphate + H(+)</text>
        <dbReference type="Rhea" id="RHEA:27345"/>
        <dbReference type="ChEBI" id="CHEBI:15378"/>
        <dbReference type="ChEBI" id="CHEBI:15379"/>
        <dbReference type="ChEBI" id="CHEBI:15890"/>
        <dbReference type="ChEBI" id="CHEBI:16897"/>
        <dbReference type="ChEBI" id="CHEBI:57618"/>
        <dbReference type="ChEBI" id="CHEBI:140629"/>
        <dbReference type="EC" id="1.13.11.79"/>
    </reaction>
</comment>
<reference evidence="14" key="1">
    <citation type="submission" date="2017-06" db="EMBL/GenBank/DDBJ databases">
        <title>Genome analysis of Fimbriiglobus ruber SP5, the first member of the order Planctomycetales with confirmed chitinolytic capability.</title>
        <authorList>
            <person name="Ravin N.V."/>
            <person name="Rakitin A.L."/>
            <person name="Ivanova A.A."/>
            <person name="Beletsky A.V."/>
            <person name="Kulichevskaya I.S."/>
            <person name="Mardanov A.V."/>
            <person name="Dedysh S.N."/>
        </authorList>
    </citation>
    <scope>NUCLEOTIDE SEQUENCE [LARGE SCALE GENOMIC DNA]</scope>
    <source>
        <strain evidence="14">SP5</strain>
    </source>
</reference>
<name>A0A225DRN0_9BACT</name>
<keyword evidence="5" id="KW-0521">NADP</keyword>
<keyword evidence="14" id="KW-1185">Reference proteome</keyword>
<evidence type="ECO:0000313" key="14">
    <source>
        <dbReference type="Proteomes" id="UP000214646"/>
    </source>
</evidence>
<evidence type="ECO:0000256" key="5">
    <source>
        <dbReference type="ARBA" id="ARBA00022857"/>
    </source>
</evidence>
<evidence type="ECO:0000256" key="3">
    <source>
        <dbReference type="ARBA" id="ARBA00022643"/>
    </source>
</evidence>
<dbReference type="OrthoDB" id="9813612at2"/>
<dbReference type="InterPro" id="IPR000415">
    <property type="entry name" value="Nitroreductase-like"/>
</dbReference>
<dbReference type="PANTHER" id="PTHR23026:SF90">
    <property type="entry name" value="IODOTYROSINE DEIODINASE 1"/>
    <property type="match status" value="1"/>
</dbReference>
<comment type="caution">
    <text evidence="13">The sequence shown here is derived from an EMBL/GenBank/DDBJ whole genome shotgun (WGS) entry which is preliminary data.</text>
</comment>
<dbReference type="RefSeq" id="WP_088255733.1">
    <property type="nucleotide sequence ID" value="NZ_NIDE01000006.1"/>
</dbReference>
<dbReference type="CDD" id="cd02145">
    <property type="entry name" value="BluB"/>
    <property type="match status" value="1"/>
</dbReference>
<evidence type="ECO:0000256" key="10">
    <source>
        <dbReference type="ARBA" id="ARBA00066311"/>
    </source>
</evidence>
<sequence>MTAEVNSWAFSDTDRAAVYRAIQTRRDVRSHFRPAALPDEVLFRILAAAHHAPSVGFSQPWDFIVVADAVVRQAVKVSFDRENARAAENYEGERHELYQSLKLEGILASAVNVCVTCDRARGGPHVLGRNTVLDADLFSTCLAVQNLWLAARAEGVGVGWVSILAPNDLARLLGLPDHVVPVAYLCLGYVTDFAPTPDLERAGWGERIAVDTLVHRDRWGHPYKHSDDTAAQPLPESPEPPC</sequence>
<dbReference type="Proteomes" id="UP000214646">
    <property type="component" value="Unassembled WGS sequence"/>
</dbReference>
<dbReference type="NCBIfam" id="TIGR02476">
    <property type="entry name" value="BluB"/>
    <property type="match status" value="1"/>
</dbReference>
<evidence type="ECO:0000256" key="8">
    <source>
        <dbReference type="ARBA" id="ARBA00051314"/>
    </source>
</evidence>
<dbReference type="PANTHER" id="PTHR23026">
    <property type="entry name" value="NADPH NITROREDUCTASE"/>
    <property type="match status" value="1"/>
</dbReference>
<feature type="domain" description="Nitroreductase" evidence="12">
    <location>
        <begin position="22"/>
        <end position="189"/>
    </location>
</feature>
<dbReference type="GO" id="GO:0009236">
    <property type="term" value="P:cobalamin biosynthetic process"/>
    <property type="evidence" value="ECO:0007669"/>
    <property type="project" value="UniProtKB-ARBA"/>
</dbReference>
<protein>
    <recommendedName>
        <fullName evidence="11">5,6-dimethylbenzimidazole synthase</fullName>
        <ecNumber evidence="10">1.13.11.79</ecNumber>
    </recommendedName>
</protein>
<dbReference type="FunFam" id="3.40.109.10:FF:000013">
    <property type="entry name" value="5,6-dimethylbenzimidazole synthase"/>
    <property type="match status" value="1"/>
</dbReference>
<dbReference type="Gene3D" id="3.40.109.10">
    <property type="entry name" value="NADH Oxidase"/>
    <property type="match status" value="1"/>
</dbReference>
<evidence type="ECO:0000313" key="13">
    <source>
        <dbReference type="EMBL" id="OWK41268.1"/>
    </source>
</evidence>
<comment type="similarity">
    <text evidence="9">Belongs to the BluB family.</text>
</comment>
<dbReference type="GO" id="GO:0102919">
    <property type="term" value="F:5,6-dimethylbenzimidazole synthase activity"/>
    <property type="evidence" value="ECO:0007669"/>
    <property type="project" value="UniProtKB-EC"/>
</dbReference>
<proteinExistence type="inferred from homology"/>
<gene>
    <name evidence="13" type="ORF">FRUB_04631</name>
</gene>
<dbReference type="InterPro" id="IPR050627">
    <property type="entry name" value="Nitroreductase/BluB"/>
</dbReference>
<comment type="subunit">
    <text evidence="1">Homooctamer.</text>
</comment>
<evidence type="ECO:0000259" key="12">
    <source>
        <dbReference type="Pfam" id="PF00881"/>
    </source>
</evidence>
<dbReference type="EC" id="1.13.11.79" evidence="10"/>
<dbReference type="InterPro" id="IPR029479">
    <property type="entry name" value="Nitroreductase"/>
</dbReference>
<evidence type="ECO:0000256" key="1">
    <source>
        <dbReference type="ARBA" id="ARBA00011823"/>
    </source>
</evidence>
<keyword evidence="7" id="KW-0520">NAD</keyword>
<dbReference type="AlphaFoldDB" id="A0A225DRN0"/>
<keyword evidence="4" id="KW-0547">Nucleotide-binding</keyword>
<evidence type="ECO:0000256" key="11">
    <source>
        <dbReference type="ARBA" id="ARBA00068702"/>
    </source>
</evidence>
<dbReference type="SUPFAM" id="SSF55469">
    <property type="entry name" value="FMN-dependent nitroreductase-like"/>
    <property type="match status" value="1"/>
</dbReference>
<keyword evidence="3" id="KW-0288">FMN</keyword>
<dbReference type="Pfam" id="PF00881">
    <property type="entry name" value="Nitroreductase"/>
    <property type="match status" value="1"/>
</dbReference>
<evidence type="ECO:0000256" key="9">
    <source>
        <dbReference type="ARBA" id="ARBA00061097"/>
    </source>
</evidence>
<keyword evidence="2" id="KW-0285">Flavoprotein</keyword>
<evidence type="ECO:0000256" key="6">
    <source>
        <dbReference type="ARBA" id="ARBA00023002"/>
    </source>
</evidence>
<organism evidence="13 14">
    <name type="scientific">Fimbriiglobus ruber</name>
    <dbReference type="NCBI Taxonomy" id="1908690"/>
    <lineage>
        <taxon>Bacteria</taxon>
        <taxon>Pseudomonadati</taxon>
        <taxon>Planctomycetota</taxon>
        <taxon>Planctomycetia</taxon>
        <taxon>Gemmatales</taxon>
        <taxon>Gemmataceae</taxon>
        <taxon>Fimbriiglobus</taxon>
    </lineage>
</organism>
<evidence type="ECO:0000256" key="4">
    <source>
        <dbReference type="ARBA" id="ARBA00022741"/>
    </source>
</evidence>
<dbReference type="GO" id="GO:0000166">
    <property type="term" value="F:nucleotide binding"/>
    <property type="evidence" value="ECO:0007669"/>
    <property type="project" value="UniProtKB-KW"/>
</dbReference>